<organism evidence="2 3">
    <name type="scientific">Variovorax paradoxus</name>
    <dbReference type="NCBI Taxonomy" id="34073"/>
    <lineage>
        <taxon>Bacteria</taxon>
        <taxon>Pseudomonadati</taxon>
        <taxon>Pseudomonadota</taxon>
        <taxon>Betaproteobacteria</taxon>
        <taxon>Burkholderiales</taxon>
        <taxon>Comamonadaceae</taxon>
        <taxon>Variovorax</taxon>
    </lineage>
</organism>
<evidence type="ECO:0000313" key="3">
    <source>
        <dbReference type="Proteomes" id="UP000249135"/>
    </source>
</evidence>
<feature type="transmembrane region" description="Helical" evidence="1">
    <location>
        <begin position="86"/>
        <end position="105"/>
    </location>
</feature>
<dbReference type="Proteomes" id="UP000249135">
    <property type="component" value="Unassembled WGS sequence"/>
</dbReference>
<protein>
    <submittedName>
        <fullName evidence="2">DUF2069 domain-containing protein</fullName>
    </submittedName>
</protein>
<evidence type="ECO:0000313" key="2">
    <source>
        <dbReference type="EMBL" id="PZQ58166.1"/>
    </source>
</evidence>
<comment type="caution">
    <text evidence="2">The sequence shown here is derived from an EMBL/GenBank/DDBJ whole genome shotgun (WGS) entry which is preliminary data.</text>
</comment>
<dbReference type="Pfam" id="PF09842">
    <property type="entry name" value="DUF2069"/>
    <property type="match status" value="1"/>
</dbReference>
<feature type="transmembrane region" description="Helical" evidence="1">
    <location>
        <begin position="35"/>
        <end position="55"/>
    </location>
</feature>
<gene>
    <name evidence="2" type="ORF">DI563_31005</name>
</gene>
<name>A0A2W5NXC9_VARPD</name>
<reference evidence="2 3" key="1">
    <citation type="submission" date="2017-08" db="EMBL/GenBank/DDBJ databases">
        <title>Infants hospitalized years apart are colonized by the same room-sourced microbial strains.</title>
        <authorList>
            <person name="Brooks B."/>
            <person name="Olm M.R."/>
            <person name="Firek B.A."/>
            <person name="Baker R."/>
            <person name="Thomas B.C."/>
            <person name="Morowitz M.J."/>
            <person name="Banfield J.F."/>
        </authorList>
    </citation>
    <scope>NUCLEOTIDE SEQUENCE [LARGE SCALE GENOMIC DNA]</scope>
    <source>
        <strain evidence="2">S2_005_003_R2_41</strain>
    </source>
</reference>
<dbReference type="AlphaFoldDB" id="A0A2W5NXC9"/>
<feature type="transmembrane region" description="Helical" evidence="1">
    <location>
        <begin position="111"/>
        <end position="132"/>
    </location>
</feature>
<keyword evidence="1" id="KW-0472">Membrane</keyword>
<dbReference type="InterPro" id="IPR018643">
    <property type="entry name" value="DUF2069_membrane"/>
</dbReference>
<sequence length="153" mass="16646">MPFALSRPARPRRLSLVNAPLLPVPSPAVAATRRLAVGSLVGLIALGFAWEMWLAPLRPGGSWLALKVLPLVLPLAGLLKNRMYTYRWVSLLVWLYFTEGVVRAWSDTTAISRTLAGLEILLCLALFAACAWHVRLRLRAAVPATTPATAPSP</sequence>
<proteinExistence type="predicted"/>
<dbReference type="EMBL" id="QFPP01000792">
    <property type="protein sequence ID" value="PZQ58166.1"/>
    <property type="molecule type" value="Genomic_DNA"/>
</dbReference>
<feature type="transmembrane region" description="Helical" evidence="1">
    <location>
        <begin position="61"/>
        <end position="79"/>
    </location>
</feature>
<keyword evidence="1" id="KW-0812">Transmembrane</keyword>
<accession>A0A2W5NXC9</accession>
<evidence type="ECO:0000256" key="1">
    <source>
        <dbReference type="SAM" id="Phobius"/>
    </source>
</evidence>
<keyword evidence="1" id="KW-1133">Transmembrane helix</keyword>